<protein>
    <submittedName>
        <fullName evidence="1">Uncharacterized protein</fullName>
    </submittedName>
</protein>
<organism evidence="1 2">
    <name type="scientific">Acaryochloris marina (strain MBIC 11017)</name>
    <dbReference type="NCBI Taxonomy" id="329726"/>
    <lineage>
        <taxon>Bacteria</taxon>
        <taxon>Bacillati</taxon>
        <taxon>Cyanobacteriota</taxon>
        <taxon>Cyanophyceae</taxon>
        <taxon>Acaryochloridales</taxon>
        <taxon>Acaryochloridaceae</taxon>
        <taxon>Acaryochloris</taxon>
    </lineage>
</organism>
<dbReference type="STRING" id="329726.AM1_1542"/>
<name>B0C932_ACAM1</name>
<evidence type="ECO:0000313" key="2">
    <source>
        <dbReference type="Proteomes" id="UP000000268"/>
    </source>
</evidence>
<dbReference type="EMBL" id="CP000828">
    <property type="protein sequence ID" value="ABW26567.1"/>
    <property type="molecule type" value="Genomic_DNA"/>
</dbReference>
<dbReference type="AlphaFoldDB" id="B0C932"/>
<keyword evidence="2" id="KW-1185">Reference proteome</keyword>
<accession>B0C932</accession>
<dbReference type="KEGG" id="amr:AM1_1542"/>
<proteinExistence type="predicted"/>
<dbReference type="Proteomes" id="UP000000268">
    <property type="component" value="Chromosome"/>
</dbReference>
<gene>
    <name evidence="1" type="ordered locus">AM1_1542</name>
</gene>
<sequence length="44" mass="4911">MTQELLHNIATEVRLFRTVEQKEEFLFVGTGLLPGSSYNASDAP</sequence>
<evidence type="ECO:0000313" key="1">
    <source>
        <dbReference type="EMBL" id="ABW26567.1"/>
    </source>
</evidence>
<reference evidence="1 2" key="1">
    <citation type="journal article" date="2008" name="Proc. Natl. Acad. Sci. U.S.A.">
        <title>Niche adaptation and genome expansion in the chlorophyll d-producing cyanobacterium Acaryochloris marina.</title>
        <authorList>
            <person name="Swingley W.D."/>
            <person name="Chen M."/>
            <person name="Cheung P.C."/>
            <person name="Conrad A.L."/>
            <person name="Dejesa L.C."/>
            <person name="Hao J."/>
            <person name="Honchak B.M."/>
            <person name="Karbach L.E."/>
            <person name="Kurdoglu A."/>
            <person name="Lahiri S."/>
            <person name="Mastrian S.D."/>
            <person name="Miyashita H."/>
            <person name="Page L."/>
            <person name="Ramakrishna P."/>
            <person name="Satoh S."/>
            <person name="Sattley W.M."/>
            <person name="Shimada Y."/>
            <person name="Taylor H.L."/>
            <person name="Tomo T."/>
            <person name="Tsuchiya T."/>
            <person name="Wang Z.T."/>
            <person name="Raymond J."/>
            <person name="Mimuro M."/>
            <person name="Blankenship R.E."/>
            <person name="Touchman J.W."/>
        </authorList>
    </citation>
    <scope>NUCLEOTIDE SEQUENCE [LARGE SCALE GENOMIC DNA]</scope>
    <source>
        <strain evidence="2">MBIC 11017</strain>
    </source>
</reference>
<dbReference type="HOGENOM" id="CLU_3210969_0_0_3"/>